<reference evidence="1" key="1">
    <citation type="journal article" date="2017" name="Res. Microbiol.">
        <title>Comparative genomics of extrachromosomal elements in Bacillus thuringiensis subsp. israelensis.</title>
        <authorList>
            <person name="Bolotin A."/>
            <person name="Gillis A."/>
            <person name="Sanchis V."/>
            <person name="Nielsen-LeRoux C."/>
            <person name="Mahillon J."/>
            <person name="Lereclus D."/>
            <person name="Sorokin A."/>
        </authorList>
    </citation>
    <scope>NUCLEOTIDE SEQUENCE</scope>
    <source>
        <strain evidence="1">AM65-52</strain>
        <plasmid evidence="1">pAM65-52-2-350K</plasmid>
    </source>
</reference>
<proteinExistence type="predicted"/>
<accession>A0A160LHZ0</accession>
<evidence type="ECO:0000313" key="1">
    <source>
        <dbReference type="EMBL" id="AND28075.1"/>
    </source>
</evidence>
<gene>
    <name evidence="1" type="ORF">ATN07_30675</name>
</gene>
<name>A0A160LHZ0_BACTI</name>
<organism evidence="1">
    <name type="scientific">Bacillus thuringiensis subsp. israelensis</name>
    <dbReference type="NCBI Taxonomy" id="1430"/>
    <lineage>
        <taxon>Bacteria</taxon>
        <taxon>Bacillati</taxon>
        <taxon>Bacillota</taxon>
        <taxon>Bacilli</taxon>
        <taxon>Bacillales</taxon>
        <taxon>Bacillaceae</taxon>
        <taxon>Bacillus</taxon>
        <taxon>Bacillus cereus group</taxon>
    </lineage>
</organism>
<geneLocation type="plasmid" evidence="1">
    <name>pAM65-52-2-350K</name>
</geneLocation>
<dbReference type="RefSeq" id="WP_000366432.1">
    <property type="nucleotide sequence ID" value="NZ_CP013277.1"/>
</dbReference>
<keyword evidence="1" id="KW-0614">Plasmid</keyword>
<dbReference type="AlphaFoldDB" id="A0A160LHZ0"/>
<dbReference type="EMBL" id="CP013277">
    <property type="protein sequence ID" value="AND28075.1"/>
    <property type="molecule type" value="Genomic_DNA"/>
</dbReference>
<sequence length="210" mass="24107">MDLTQAKERVRSDIHNGNLVSELENHESQQEIQLFLEGVKPALLLRNKGQIVESLVTHFPSVSFPHRFGQVLIFQNGEDLKQFILNGTFIRVEKPILDYKTSELGSVLGYPPNACEVFKLNGLKENIAKSTGKDPIDMIELYPVDYHGIKFFTSLDHFEEDIEWLLAKRPVPTHLETVITIELDKPNGKRLVVKYEDFDLHYAKELEQSC</sequence>
<protein>
    <submittedName>
        <fullName evidence="1">Uncharacterized protein</fullName>
    </submittedName>
</protein>